<evidence type="ECO:0000313" key="3">
    <source>
        <dbReference type="Proteomes" id="UP000198951"/>
    </source>
</evidence>
<dbReference type="PANTHER" id="PTHR32114">
    <property type="entry name" value="ABC TRANSPORTER ABCH.3"/>
    <property type="match status" value="1"/>
</dbReference>
<dbReference type="OrthoDB" id="9795565at2"/>
<dbReference type="InterPro" id="IPR026866">
    <property type="entry name" value="CR006_AAA"/>
</dbReference>
<dbReference type="Proteomes" id="UP000198951">
    <property type="component" value="Unassembled WGS sequence"/>
</dbReference>
<proteinExistence type="predicted"/>
<evidence type="ECO:0000313" key="2">
    <source>
        <dbReference type="EMBL" id="SEB01447.1"/>
    </source>
</evidence>
<dbReference type="RefSeq" id="WP_091093195.1">
    <property type="nucleotide sequence ID" value="NZ_FNRD01000015.1"/>
</dbReference>
<evidence type="ECO:0000259" key="1">
    <source>
        <dbReference type="Pfam" id="PF13166"/>
    </source>
</evidence>
<keyword evidence="3" id="KW-1185">Reference proteome</keyword>
<feature type="domain" description="Protein CR006 P-loop" evidence="1">
    <location>
        <begin position="20"/>
        <end position="734"/>
    </location>
</feature>
<dbReference type="EMBL" id="FNRD01000015">
    <property type="protein sequence ID" value="SEB01447.1"/>
    <property type="molecule type" value="Genomic_DNA"/>
</dbReference>
<dbReference type="Gene3D" id="3.40.50.300">
    <property type="entry name" value="P-loop containing nucleotide triphosphate hydrolases"/>
    <property type="match status" value="1"/>
</dbReference>
<dbReference type="PANTHER" id="PTHR32114:SF2">
    <property type="entry name" value="ABC TRANSPORTER ABCH.3"/>
    <property type="match status" value="1"/>
</dbReference>
<gene>
    <name evidence="2" type="ORF">SAMN05443667_11555</name>
</gene>
<dbReference type="InterPro" id="IPR027417">
    <property type="entry name" value="P-loop_NTPase"/>
</dbReference>
<name>A0A1H4FWG4_9FLAO</name>
<protein>
    <submittedName>
        <fullName evidence="2">Wobble nucleotide-excising tRNase</fullName>
    </submittedName>
</protein>
<reference evidence="3" key="1">
    <citation type="submission" date="2016-10" db="EMBL/GenBank/DDBJ databases">
        <authorList>
            <person name="Varghese N."/>
            <person name="Submissions S."/>
        </authorList>
    </citation>
    <scope>NUCLEOTIDE SEQUENCE [LARGE SCALE GENOMIC DNA]</scope>
    <source>
        <strain evidence="3">DSM 22376</strain>
    </source>
</reference>
<sequence length="763" mass="87210">MIQKVTKIKDFGILDNHKPDMVTKPFNVFNLIYGWNGSGKTTLGRLLRCLENKKNHSEFAEADFVVESVTNGKIDSKTYNHNLEIKVFNQDFIKDNLDLFDATTKPILFISKTKIDEKKLLDKHKNDLKTSELEIIKIDKDLGVYNKKADDFHKDAAKSIKDFLLGTIYATVHYNKSLSANIWKVILLQPEILESYVLTEEELTTQKSYTLIDSEKAEIDPSTLPVAIDIDKIAEIYSEVNGLIATSISAKVIERLKDNPDMGEWVATGLTLHKIHESDNCEFCGQTLPENCIANLEAHYNKEYQELIGNITELATKLLQGIRTEIVNQSHLLFQTFTERYNNSLTETNKNIQLVNAEIQDLISVLELKKSNPFATLEKVVIEKEVFDNFNAHLKTIVDVIGEHNTTSKAYSDLAEKAKIKIENHFVSQAAIEKDLKSIEKEITDNLELKRTETTISHKLKDAIKILADDLSTDTLAIAKINENLHKFLGRNDITLHRIEEGGYQLLRNGRVARNLSEGEKTAISLIYFFSKIRENDAEIANQIIVLDDPISSFDSNHLFNASSFIKKSTQGAKQIFVLTHNFWFFKQVRDWMKDKNKRPKQEDDGIKANFYVTKSGLIQDADKTLTETHSEYQFVFSSILKYQNSETISMSESFNLANSIRRMLEAFSSFKTASNGGFNAVLQLGINKGFDQQQKERIYYFLNKYSHLDRIESFDNTIETLLEEGVNVVNDVLMVIKLIDEDHYKSMLKACGYEDKLTYLEV</sequence>
<dbReference type="STRING" id="150146.SAMN05443667_11555"/>
<dbReference type="AlphaFoldDB" id="A0A1H4FWG4"/>
<accession>A0A1H4FWG4</accession>
<organism evidence="2 3">
    <name type="scientific">Flavobacterium gillisiae</name>
    <dbReference type="NCBI Taxonomy" id="150146"/>
    <lineage>
        <taxon>Bacteria</taxon>
        <taxon>Pseudomonadati</taxon>
        <taxon>Bacteroidota</taxon>
        <taxon>Flavobacteriia</taxon>
        <taxon>Flavobacteriales</taxon>
        <taxon>Flavobacteriaceae</taxon>
        <taxon>Flavobacterium</taxon>
    </lineage>
</organism>
<dbReference type="Pfam" id="PF13166">
    <property type="entry name" value="AAA_13"/>
    <property type="match status" value="1"/>
</dbReference>
<dbReference type="SUPFAM" id="SSF52540">
    <property type="entry name" value="P-loop containing nucleoside triphosphate hydrolases"/>
    <property type="match status" value="1"/>
</dbReference>